<evidence type="ECO:0000256" key="2">
    <source>
        <dbReference type="PIRNR" id="PIRNR036893"/>
    </source>
</evidence>
<comment type="similarity">
    <text evidence="1 2">Belongs to the calycin superfamily. Lipocalin family.</text>
</comment>
<evidence type="ECO:0000256" key="3">
    <source>
        <dbReference type="PIRSR" id="PIRSR036893-52"/>
    </source>
</evidence>
<keyword evidence="2 3" id="KW-0449">Lipoprotein</keyword>
<reference evidence="6 7" key="1">
    <citation type="submission" date="2013-03" db="EMBL/GenBank/DDBJ databases">
        <title>Salinisphaera hydrothermalis C41B8 Genome Sequencing.</title>
        <authorList>
            <person name="Li C."/>
            <person name="Lai Q."/>
            <person name="Shao Z."/>
        </authorList>
    </citation>
    <scope>NUCLEOTIDE SEQUENCE [LARGE SCALE GENOMIC DNA]</scope>
    <source>
        <strain evidence="6 7">C41B8</strain>
    </source>
</reference>
<dbReference type="eggNOG" id="COG3040">
    <property type="taxonomic scope" value="Bacteria"/>
</dbReference>
<keyword evidence="2" id="KW-0472">Membrane</keyword>
<comment type="function">
    <text evidence="2">Involved in the storage or transport of lipids necessary for membrane maintenance under stressful conditions. Displays a binding preference for lysophospholipids.</text>
</comment>
<evidence type="ECO:0000313" key="6">
    <source>
        <dbReference type="EMBL" id="KEZ78561.1"/>
    </source>
</evidence>
<dbReference type="GO" id="GO:0009279">
    <property type="term" value="C:cell outer membrane"/>
    <property type="evidence" value="ECO:0007669"/>
    <property type="project" value="UniProtKB-SubCell"/>
</dbReference>
<accession>A0A084IPC7</accession>
<evidence type="ECO:0000313" key="7">
    <source>
        <dbReference type="Proteomes" id="UP000028302"/>
    </source>
</evidence>
<evidence type="ECO:0000256" key="4">
    <source>
        <dbReference type="SAM" id="MobiDB-lite"/>
    </source>
</evidence>
<dbReference type="STRING" id="1304275.C41B8_04996"/>
<dbReference type="OrthoDB" id="9793905at2"/>
<organism evidence="6 7">
    <name type="scientific">Salinisphaera hydrothermalis (strain C41B8)</name>
    <dbReference type="NCBI Taxonomy" id="1304275"/>
    <lineage>
        <taxon>Bacteria</taxon>
        <taxon>Pseudomonadati</taxon>
        <taxon>Pseudomonadota</taxon>
        <taxon>Gammaproteobacteria</taxon>
        <taxon>Salinisphaerales</taxon>
        <taxon>Salinisphaeraceae</taxon>
        <taxon>Salinisphaera</taxon>
    </lineage>
</organism>
<dbReference type="EMBL" id="APNK01000004">
    <property type="protein sequence ID" value="KEZ78561.1"/>
    <property type="molecule type" value="Genomic_DNA"/>
</dbReference>
<dbReference type="Gene3D" id="2.40.128.20">
    <property type="match status" value="1"/>
</dbReference>
<feature type="domain" description="Lipocalin/cytosolic fatty-acid binding" evidence="5">
    <location>
        <begin position="37"/>
        <end position="174"/>
    </location>
</feature>
<dbReference type="PANTHER" id="PTHR10612:SF34">
    <property type="entry name" value="APOLIPOPROTEIN D"/>
    <property type="match status" value="1"/>
</dbReference>
<protein>
    <recommendedName>
        <fullName evidence="2">Outer membrane lipoprotein Blc</fullName>
    </recommendedName>
</protein>
<feature type="lipid moiety-binding region" description="S-diacylglycerol cysteine" evidence="3">
    <location>
        <position position="22"/>
    </location>
</feature>
<dbReference type="InterPro" id="IPR000566">
    <property type="entry name" value="Lipocln_cytosolic_FA-bd_dom"/>
</dbReference>
<sequence length="208" mass="22500">MSVSSWIRVVTACLVSGVLSGCVGLPKGTTAVQPFSLNHYLGRWYEIARLDHRFEKGLDCVTATYSKRADGGVRVVNRGVNLAKDKVSEAVGKAYFVAGDNTGRFKVSFFGPFYAGYNVIALDPDYRHALIAGPNRDYLWILSRTPRLSAATRAALIQRAADLGFPTDELVFPDQGSACAPYRKDSGDSQATAYVHNDGTPRTTGNGS</sequence>
<dbReference type="InterPro" id="IPR022271">
    <property type="entry name" value="Lipocalin_ApoD"/>
</dbReference>
<dbReference type="GO" id="GO:0006950">
    <property type="term" value="P:response to stress"/>
    <property type="evidence" value="ECO:0007669"/>
    <property type="project" value="UniProtKB-ARBA"/>
</dbReference>
<comment type="subcellular location">
    <subcellularLocation>
        <location evidence="2">Cell outer membrane</location>
    </subcellularLocation>
</comment>
<name>A0A084IPC7_SALHC</name>
<feature type="lipid moiety-binding region" description="N-palmitoyl cysteine" evidence="3">
    <location>
        <position position="22"/>
    </location>
</feature>
<dbReference type="SUPFAM" id="SSF50814">
    <property type="entry name" value="Lipocalins"/>
    <property type="match status" value="1"/>
</dbReference>
<dbReference type="Pfam" id="PF08212">
    <property type="entry name" value="Lipocalin_2"/>
    <property type="match status" value="1"/>
</dbReference>
<gene>
    <name evidence="6" type="ORF">C41B8_04996</name>
</gene>
<proteinExistence type="inferred from homology"/>
<dbReference type="InterPro" id="IPR002446">
    <property type="entry name" value="Lipocalin_bac"/>
</dbReference>
<evidence type="ECO:0000256" key="1">
    <source>
        <dbReference type="ARBA" id="ARBA00006889"/>
    </source>
</evidence>
<dbReference type="PIRSF" id="PIRSF036893">
    <property type="entry name" value="Lipocalin_ApoD"/>
    <property type="match status" value="1"/>
</dbReference>
<comment type="caution">
    <text evidence="6">The sequence shown here is derived from an EMBL/GenBank/DDBJ whole genome shotgun (WGS) entry which is preliminary data.</text>
</comment>
<dbReference type="InterPro" id="IPR047202">
    <property type="entry name" value="Lipocalin_Blc-like_dom"/>
</dbReference>
<keyword evidence="3" id="KW-0564">Palmitate</keyword>
<keyword evidence="2" id="KW-0446">Lipid-binding</keyword>
<keyword evidence="2" id="KW-0998">Cell outer membrane</keyword>
<dbReference type="PRINTS" id="PR01171">
    <property type="entry name" value="BCTLIPOCALIN"/>
</dbReference>
<dbReference type="CDD" id="cd19438">
    <property type="entry name" value="lipocalin_Blc-like"/>
    <property type="match status" value="1"/>
</dbReference>
<keyword evidence="7" id="KW-1185">Reference proteome</keyword>
<comment type="subunit">
    <text evidence="2">Homodimer.</text>
</comment>
<feature type="region of interest" description="Disordered" evidence="4">
    <location>
        <begin position="182"/>
        <end position="208"/>
    </location>
</feature>
<dbReference type="Proteomes" id="UP000028302">
    <property type="component" value="Unassembled WGS sequence"/>
</dbReference>
<dbReference type="GO" id="GO:0008289">
    <property type="term" value="F:lipid binding"/>
    <property type="evidence" value="ECO:0007669"/>
    <property type="project" value="UniProtKB-UniRule"/>
</dbReference>
<dbReference type="InterPro" id="IPR012674">
    <property type="entry name" value="Calycin"/>
</dbReference>
<dbReference type="PANTHER" id="PTHR10612">
    <property type="entry name" value="APOLIPOPROTEIN D"/>
    <property type="match status" value="1"/>
</dbReference>
<evidence type="ECO:0000259" key="5">
    <source>
        <dbReference type="Pfam" id="PF08212"/>
    </source>
</evidence>
<dbReference type="AlphaFoldDB" id="A0A084IPC7"/>